<dbReference type="AlphaFoldDB" id="A0A8T0ZE83"/>
<feature type="transmembrane region" description="Helical" evidence="1">
    <location>
        <begin position="68"/>
        <end position="86"/>
    </location>
</feature>
<dbReference type="EMBL" id="RCMG01000182">
    <property type="protein sequence ID" value="KAG2860498.1"/>
    <property type="molecule type" value="Genomic_DNA"/>
</dbReference>
<protein>
    <submittedName>
        <fullName evidence="2">Uncharacterized protein</fullName>
    </submittedName>
</protein>
<keyword evidence="1" id="KW-0812">Transmembrane</keyword>
<gene>
    <name evidence="2" type="ORF">PC113_g7989</name>
</gene>
<evidence type="ECO:0000313" key="2">
    <source>
        <dbReference type="EMBL" id="KAG2860498.1"/>
    </source>
</evidence>
<evidence type="ECO:0000313" key="3">
    <source>
        <dbReference type="Proteomes" id="UP000735874"/>
    </source>
</evidence>
<name>A0A8T0ZE83_9STRA</name>
<evidence type="ECO:0000256" key="1">
    <source>
        <dbReference type="SAM" id="Phobius"/>
    </source>
</evidence>
<keyword evidence="1" id="KW-1133">Transmembrane helix</keyword>
<comment type="caution">
    <text evidence="2">The sequence shown here is derived from an EMBL/GenBank/DDBJ whole genome shotgun (WGS) entry which is preliminary data.</text>
</comment>
<organism evidence="2 3">
    <name type="scientific">Phytophthora cactorum</name>
    <dbReference type="NCBI Taxonomy" id="29920"/>
    <lineage>
        <taxon>Eukaryota</taxon>
        <taxon>Sar</taxon>
        <taxon>Stramenopiles</taxon>
        <taxon>Oomycota</taxon>
        <taxon>Peronosporomycetes</taxon>
        <taxon>Peronosporales</taxon>
        <taxon>Peronosporaceae</taxon>
        <taxon>Phytophthora</taxon>
    </lineage>
</organism>
<accession>A0A8T0ZE83</accession>
<dbReference type="Proteomes" id="UP000735874">
    <property type="component" value="Unassembled WGS sequence"/>
</dbReference>
<sequence>MRCAGGCCIHFAFGRLQLTSEQQERESSPTRHRGPVVAFARYSRVYVLLLITLYNLPFKSWKLSGTLLVNMVTGSTIMIARHWYWLRSCSVRMLLNTSMINFGRGPDNRSCNPCKSHKFQLTTAKGKDKDRREVSSVARKLLTRSSAPTMLAAKTKDIGTLSALRTLAYN</sequence>
<keyword evidence="1" id="KW-0472">Membrane</keyword>
<reference evidence="2" key="1">
    <citation type="submission" date="2018-10" db="EMBL/GenBank/DDBJ databases">
        <title>Effector identification in a new, highly contiguous assembly of the strawberry crown rot pathogen Phytophthora cactorum.</title>
        <authorList>
            <person name="Armitage A.D."/>
            <person name="Nellist C.F."/>
            <person name="Bates H."/>
            <person name="Vickerstaff R.J."/>
            <person name="Harrison R.J."/>
        </authorList>
    </citation>
    <scope>NUCLEOTIDE SEQUENCE</scope>
    <source>
        <strain evidence="2">15-7</strain>
    </source>
</reference>
<proteinExistence type="predicted"/>